<name>A0A6J6D060_9ZZZZ</name>
<evidence type="ECO:0000256" key="1">
    <source>
        <dbReference type="SAM" id="MobiDB-lite"/>
    </source>
</evidence>
<feature type="region of interest" description="Disordered" evidence="1">
    <location>
        <begin position="108"/>
        <end position="128"/>
    </location>
</feature>
<sequence>MSLVPSATRANFAYAYASSTVTRPPTSTPAFLPFSPVTAVASASGHVASRKTPFSRIKGAAIRSLAIVYWNAQRPLSQFHSSFTSGSFPASRRRVLFRRTSVRIEHPDAQCSQTVGVETRSNGRDRNR</sequence>
<proteinExistence type="predicted"/>
<dbReference type="AlphaFoldDB" id="A0A6J6D060"/>
<accession>A0A6J6D060</accession>
<feature type="compositionally biased region" description="Polar residues" evidence="1">
    <location>
        <begin position="110"/>
        <end position="120"/>
    </location>
</feature>
<gene>
    <name evidence="2" type="ORF">UFOPK1506_00829</name>
</gene>
<reference evidence="2" key="1">
    <citation type="submission" date="2020-05" db="EMBL/GenBank/DDBJ databases">
        <authorList>
            <person name="Chiriac C."/>
            <person name="Salcher M."/>
            <person name="Ghai R."/>
            <person name="Kavagutti S V."/>
        </authorList>
    </citation>
    <scope>NUCLEOTIDE SEQUENCE</scope>
</reference>
<evidence type="ECO:0000313" key="2">
    <source>
        <dbReference type="EMBL" id="CAB4557137.1"/>
    </source>
</evidence>
<organism evidence="2">
    <name type="scientific">freshwater metagenome</name>
    <dbReference type="NCBI Taxonomy" id="449393"/>
    <lineage>
        <taxon>unclassified sequences</taxon>
        <taxon>metagenomes</taxon>
        <taxon>ecological metagenomes</taxon>
    </lineage>
</organism>
<protein>
    <submittedName>
        <fullName evidence="2">Unannotated protein</fullName>
    </submittedName>
</protein>
<dbReference type="EMBL" id="CAEZSV010000154">
    <property type="protein sequence ID" value="CAB4557137.1"/>
    <property type="molecule type" value="Genomic_DNA"/>
</dbReference>